<proteinExistence type="predicted"/>
<name>A0A4U9HWE9_9ENTR</name>
<organism evidence="2 3">
    <name type="scientific">Leclercia adecarboxylata</name>
    <dbReference type="NCBI Taxonomy" id="83655"/>
    <lineage>
        <taxon>Bacteria</taxon>
        <taxon>Pseudomonadati</taxon>
        <taxon>Pseudomonadota</taxon>
        <taxon>Gammaproteobacteria</taxon>
        <taxon>Enterobacterales</taxon>
        <taxon>Enterobacteriaceae</taxon>
        <taxon>Leclercia</taxon>
    </lineage>
</organism>
<evidence type="ECO:0000313" key="2">
    <source>
        <dbReference type="EMBL" id="VTP68894.1"/>
    </source>
</evidence>
<feature type="compositionally biased region" description="Basic and acidic residues" evidence="1">
    <location>
        <begin position="45"/>
        <end position="54"/>
    </location>
</feature>
<dbReference type="Proteomes" id="UP000310719">
    <property type="component" value="Chromosome"/>
</dbReference>
<sequence length="54" mass="6016">MIQRNEAALKNARAQSQKTQADLKRVKDLTADGSLSIREAGCCPGERRPGQRQY</sequence>
<evidence type="ECO:0000313" key="3">
    <source>
        <dbReference type="Proteomes" id="UP000310719"/>
    </source>
</evidence>
<dbReference type="AlphaFoldDB" id="A0A4U9HWE9"/>
<feature type="region of interest" description="Disordered" evidence="1">
    <location>
        <begin position="35"/>
        <end position="54"/>
    </location>
</feature>
<dbReference type="EMBL" id="LR590464">
    <property type="protein sequence ID" value="VTP68894.1"/>
    <property type="molecule type" value="Genomic_DNA"/>
</dbReference>
<feature type="region of interest" description="Disordered" evidence="1">
    <location>
        <begin position="1"/>
        <end position="23"/>
    </location>
</feature>
<accession>A0A4U9HWE9</accession>
<reference evidence="2 3" key="1">
    <citation type="submission" date="2019-05" db="EMBL/GenBank/DDBJ databases">
        <authorList>
            <consortium name="Pathogen Informatics"/>
        </authorList>
    </citation>
    <scope>NUCLEOTIDE SEQUENCE [LARGE SCALE GENOMIC DNA]</scope>
    <source>
        <strain evidence="2 3">NCTC13032</strain>
    </source>
</reference>
<gene>
    <name evidence="2" type="ORF">NCTC13032_03784</name>
</gene>
<protein>
    <submittedName>
        <fullName evidence="2">Uncharacterized protein</fullName>
    </submittedName>
</protein>
<evidence type="ECO:0000256" key="1">
    <source>
        <dbReference type="SAM" id="MobiDB-lite"/>
    </source>
</evidence>